<dbReference type="PROSITE" id="PS52016">
    <property type="entry name" value="TONB_DEPENDENT_REC_3"/>
    <property type="match status" value="1"/>
</dbReference>
<dbReference type="InterPro" id="IPR012910">
    <property type="entry name" value="Plug_dom"/>
</dbReference>
<evidence type="ECO:0000256" key="9">
    <source>
        <dbReference type="SAM" id="SignalP"/>
    </source>
</evidence>
<dbReference type="InterPro" id="IPR037066">
    <property type="entry name" value="Plug_dom_sf"/>
</dbReference>
<dbReference type="SUPFAM" id="SSF56935">
    <property type="entry name" value="Porins"/>
    <property type="match status" value="1"/>
</dbReference>
<dbReference type="AlphaFoldDB" id="A0A3P3WFP2"/>
<dbReference type="OrthoDB" id="8764943at2"/>
<evidence type="ECO:0000256" key="3">
    <source>
        <dbReference type="ARBA" id="ARBA00022452"/>
    </source>
</evidence>
<evidence type="ECO:0000313" key="13">
    <source>
        <dbReference type="Proteomes" id="UP000271937"/>
    </source>
</evidence>
<keyword evidence="9" id="KW-0732">Signal</keyword>
<keyword evidence="6 7" id="KW-0998">Cell outer membrane</keyword>
<feature type="signal peptide" evidence="9">
    <location>
        <begin position="1"/>
        <end position="21"/>
    </location>
</feature>
<dbReference type="PANTHER" id="PTHR40980">
    <property type="entry name" value="PLUG DOMAIN-CONTAINING PROTEIN"/>
    <property type="match status" value="1"/>
</dbReference>
<dbReference type="InterPro" id="IPR008969">
    <property type="entry name" value="CarboxyPept-like_regulatory"/>
</dbReference>
<dbReference type="Gene3D" id="2.40.170.20">
    <property type="entry name" value="TonB-dependent receptor, beta-barrel domain"/>
    <property type="match status" value="1"/>
</dbReference>
<dbReference type="RefSeq" id="WP_125011811.1">
    <property type="nucleotide sequence ID" value="NZ_RQVR01000003.1"/>
</dbReference>
<keyword evidence="2 7" id="KW-0813">Transport</keyword>
<sequence>MKNLKFAIPLLLLFASVLSYAQERPQSKKVIISGKITEKASGLALGYATVSLHNSASPEVPVAGGLADENGDFKIEVNAGTYDIKFEFISFKPLELKSQNIQDSKNLGSIGLDLDAEMLDAVEIRAERSTVEIKLDKKVYNVGNDMIVKGGSVSDVLDNVPSVSVDVEGNVSLRGNENVRILIDGRPSGGVNIADVLKLLPADAVDKVEVITNPSARYDAEGGGGILNIILKKGKNQGINGTVTVTTGDPANHGFTGTLNYKTENFNLFTTQGYSYRKGPGNFLNNTEYLDEVTGETTSFLDETRNNERLNKSYNGNFGFDWYLDKSITWTNTFGYRRSTGENPDNVFQYRYDADRNLQSVTNRFNTQNRKDINIDFSSNFIKKFEKEGHQLTVDFLVSKSTDDDDSGISNIETPVGSIAPIVGNQRTNNIQDQNRTMVQADYVLPFGKGSQFEAGYRGNFTELLTDYAVENLQGGQWLNDPLYTNTLEYKENVNALYTSFGSKINKFSYLVGLRWEDTNIEINQFTTSDFNTKKYNNFFPSAFVAYEFSESSSASLSYSKRISRPRSRSINPFSSLSSNINLFTGNPDLDASLTDSFDLGFLKKWSQFTFNTSMYFNRTNDAVQYVRNTETLPFNGVDTEVLVTRPVNIGVEDRFGFEFTLSYNPYKWWRLNSNFNLFRNQTKGSYTYLDFEGTPTLIDFSNTAYSWFTRINSRVNFPLGIDWQTNATYNAPQTNAQGRSKGIASVNMAFSKDVLKDKGTIALNVNDLFNSRKRITETNLLSQNAYSEMQWRERQITLSFTYRFNKTKNEREKTTKRLGSDSDNGGEEYGG</sequence>
<evidence type="ECO:0000256" key="8">
    <source>
        <dbReference type="SAM" id="MobiDB-lite"/>
    </source>
</evidence>
<dbReference type="InterPro" id="IPR039426">
    <property type="entry name" value="TonB-dep_rcpt-like"/>
</dbReference>
<keyword evidence="5 7" id="KW-0472">Membrane</keyword>
<gene>
    <name evidence="12" type="ORF">EG849_04080</name>
</gene>
<evidence type="ECO:0000256" key="4">
    <source>
        <dbReference type="ARBA" id="ARBA00022692"/>
    </source>
</evidence>
<reference evidence="12 13" key="1">
    <citation type="submission" date="2018-11" db="EMBL/GenBank/DDBJ databases">
        <title>Flavobacterium sp. nov., YIM 102600 draft genome.</title>
        <authorList>
            <person name="Li G."/>
            <person name="Jiang Y."/>
        </authorList>
    </citation>
    <scope>NUCLEOTIDE SEQUENCE [LARGE SCALE GENOMIC DNA]</scope>
    <source>
        <strain evidence="12 13">YIM 102600</strain>
    </source>
</reference>
<evidence type="ECO:0000313" key="12">
    <source>
        <dbReference type="EMBL" id="RRJ93494.1"/>
    </source>
</evidence>
<comment type="similarity">
    <text evidence="7">Belongs to the TonB-dependent receptor family.</text>
</comment>
<feature type="domain" description="TonB-dependent receptor plug" evidence="10">
    <location>
        <begin position="150"/>
        <end position="226"/>
    </location>
</feature>
<keyword evidence="3 7" id="KW-1134">Transmembrane beta strand</keyword>
<feature type="chain" id="PRO_5018283690" evidence="9">
    <location>
        <begin position="22"/>
        <end position="832"/>
    </location>
</feature>
<feature type="region of interest" description="Disordered" evidence="8">
    <location>
        <begin position="810"/>
        <end position="832"/>
    </location>
</feature>
<evidence type="ECO:0000259" key="10">
    <source>
        <dbReference type="Pfam" id="PF07715"/>
    </source>
</evidence>
<proteinExistence type="inferred from homology"/>
<dbReference type="Gene3D" id="2.170.130.10">
    <property type="entry name" value="TonB-dependent receptor, plug domain"/>
    <property type="match status" value="1"/>
</dbReference>
<dbReference type="Gene3D" id="2.60.40.1120">
    <property type="entry name" value="Carboxypeptidase-like, regulatory domain"/>
    <property type="match status" value="1"/>
</dbReference>
<dbReference type="Pfam" id="PF07715">
    <property type="entry name" value="Plug"/>
    <property type="match status" value="1"/>
</dbReference>
<feature type="domain" description="Outer membrane protein beta-barrel" evidence="11">
    <location>
        <begin position="383"/>
        <end position="803"/>
    </location>
</feature>
<dbReference type="GO" id="GO:0009279">
    <property type="term" value="C:cell outer membrane"/>
    <property type="evidence" value="ECO:0007669"/>
    <property type="project" value="UniProtKB-SubCell"/>
</dbReference>
<evidence type="ECO:0000256" key="6">
    <source>
        <dbReference type="ARBA" id="ARBA00023237"/>
    </source>
</evidence>
<protein>
    <submittedName>
        <fullName evidence="12">TonB-dependent receptor</fullName>
    </submittedName>
</protein>
<dbReference type="SUPFAM" id="SSF49464">
    <property type="entry name" value="Carboxypeptidase regulatory domain-like"/>
    <property type="match status" value="1"/>
</dbReference>
<dbReference type="InterPro" id="IPR041700">
    <property type="entry name" value="OMP_b-brl_3"/>
</dbReference>
<evidence type="ECO:0000256" key="7">
    <source>
        <dbReference type="PROSITE-ProRule" id="PRU01360"/>
    </source>
</evidence>
<name>A0A3P3WFP2_9FLAO</name>
<organism evidence="12 13">
    <name type="scientific">Flavobacterium macacae</name>
    <dbReference type="NCBI Taxonomy" id="2488993"/>
    <lineage>
        <taxon>Bacteria</taxon>
        <taxon>Pseudomonadati</taxon>
        <taxon>Bacteroidota</taxon>
        <taxon>Flavobacteriia</taxon>
        <taxon>Flavobacteriales</taxon>
        <taxon>Flavobacteriaceae</taxon>
        <taxon>Flavobacterium</taxon>
    </lineage>
</organism>
<keyword evidence="13" id="KW-1185">Reference proteome</keyword>
<dbReference type="InterPro" id="IPR036942">
    <property type="entry name" value="Beta-barrel_TonB_sf"/>
</dbReference>
<dbReference type="Proteomes" id="UP000271937">
    <property type="component" value="Unassembled WGS sequence"/>
</dbReference>
<keyword evidence="4 7" id="KW-0812">Transmembrane</keyword>
<comment type="caution">
    <text evidence="12">The sequence shown here is derived from an EMBL/GenBank/DDBJ whole genome shotgun (WGS) entry which is preliminary data.</text>
</comment>
<dbReference type="Pfam" id="PF14905">
    <property type="entry name" value="OMP_b-brl_3"/>
    <property type="match status" value="1"/>
</dbReference>
<accession>A0A3P3WFP2</accession>
<dbReference type="EMBL" id="RQVR01000003">
    <property type="protein sequence ID" value="RRJ93494.1"/>
    <property type="molecule type" value="Genomic_DNA"/>
</dbReference>
<feature type="compositionally biased region" description="Basic and acidic residues" evidence="8">
    <location>
        <begin position="810"/>
        <end position="821"/>
    </location>
</feature>
<comment type="subcellular location">
    <subcellularLocation>
        <location evidence="1 7">Cell outer membrane</location>
        <topology evidence="1 7">Multi-pass membrane protein</topology>
    </subcellularLocation>
</comment>
<evidence type="ECO:0000256" key="1">
    <source>
        <dbReference type="ARBA" id="ARBA00004571"/>
    </source>
</evidence>
<evidence type="ECO:0000256" key="5">
    <source>
        <dbReference type="ARBA" id="ARBA00023136"/>
    </source>
</evidence>
<evidence type="ECO:0000256" key="2">
    <source>
        <dbReference type="ARBA" id="ARBA00022448"/>
    </source>
</evidence>
<evidence type="ECO:0000259" key="11">
    <source>
        <dbReference type="Pfam" id="PF14905"/>
    </source>
</evidence>
<keyword evidence="12" id="KW-0675">Receptor</keyword>
<dbReference type="PANTHER" id="PTHR40980:SF4">
    <property type="entry name" value="TONB-DEPENDENT RECEPTOR-LIKE BETA-BARREL DOMAIN-CONTAINING PROTEIN"/>
    <property type="match status" value="1"/>
</dbReference>